<reference evidence="1" key="2">
    <citation type="journal article" date="2015" name="Data Brief">
        <title>Shoot transcriptome of the giant reed, Arundo donax.</title>
        <authorList>
            <person name="Barrero R.A."/>
            <person name="Guerrero F.D."/>
            <person name="Moolhuijzen P."/>
            <person name="Goolsby J.A."/>
            <person name="Tidwell J."/>
            <person name="Bellgard S.E."/>
            <person name="Bellgard M.I."/>
        </authorList>
    </citation>
    <scope>NUCLEOTIDE SEQUENCE</scope>
    <source>
        <tissue evidence="1">Shoot tissue taken approximately 20 cm above the soil surface</tissue>
    </source>
</reference>
<sequence length="35" mass="4004">MPLRFCLCANLGKIAMAWFDSSQHYNGMIRTDAKL</sequence>
<protein>
    <submittedName>
        <fullName evidence="1">Uncharacterized protein</fullName>
    </submittedName>
</protein>
<reference evidence="1" key="1">
    <citation type="submission" date="2014-09" db="EMBL/GenBank/DDBJ databases">
        <authorList>
            <person name="Magalhaes I.L.F."/>
            <person name="Oliveira U."/>
            <person name="Santos F.R."/>
            <person name="Vidigal T.H.D.A."/>
            <person name="Brescovit A.D."/>
            <person name="Santos A.J."/>
        </authorList>
    </citation>
    <scope>NUCLEOTIDE SEQUENCE</scope>
    <source>
        <tissue evidence="1">Shoot tissue taken approximately 20 cm above the soil surface</tissue>
    </source>
</reference>
<dbReference type="AlphaFoldDB" id="A0A0A9SS90"/>
<organism evidence="1">
    <name type="scientific">Arundo donax</name>
    <name type="common">Giant reed</name>
    <name type="synonym">Donax arundinaceus</name>
    <dbReference type="NCBI Taxonomy" id="35708"/>
    <lineage>
        <taxon>Eukaryota</taxon>
        <taxon>Viridiplantae</taxon>
        <taxon>Streptophyta</taxon>
        <taxon>Embryophyta</taxon>
        <taxon>Tracheophyta</taxon>
        <taxon>Spermatophyta</taxon>
        <taxon>Magnoliopsida</taxon>
        <taxon>Liliopsida</taxon>
        <taxon>Poales</taxon>
        <taxon>Poaceae</taxon>
        <taxon>PACMAD clade</taxon>
        <taxon>Arundinoideae</taxon>
        <taxon>Arundineae</taxon>
        <taxon>Arundo</taxon>
    </lineage>
</organism>
<dbReference type="EMBL" id="GBRH01241018">
    <property type="protein sequence ID" value="JAD56877.1"/>
    <property type="molecule type" value="Transcribed_RNA"/>
</dbReference>
<proteinExistence type="predicted"/>
<evidence type="ECO:0000313" key="1">
    <source>
        <dbReference type="EMBL" id="JAD56877.1"/>
    </source>
</evidence>
<accession>A0A0A9SS90</accession>
<name>A0A0A9SS90_ARUDO</name>